<evidence type="ECO:0000313" key="2">
    <source>
        <dbReference type="EMBL" id="MFC4359283.1"/>
    </source>
</evidence>
<dbReference type="Proteomes" id="UP001595921">
    <property type="component" value="Unassembled WGS sequence"/>
</dbReference>
<accession>A0ABD5PEY0</accession>
<organism evidence="2 3">
    <name type="scientific">Halobium salinum</name>
    <dbReference type="NCBI Taxonomy" id="1364940"/>
    <lineage>
        <taxon>Archaea</taxon>
        <taxon>Methanobacteriati</taxon>
        <taxon>Methanobacteriota</taxon>
        <taxon>Stenosarchaea group</taxon>
        <taxon>Halobacteria</taxon>
        <taxon>Halobacteriales</taxon>
        <taxon>Haloferacaceae</taxon>
        <taxon>Halobium</taxon>
    </lineage>
</organism>
<dbReference type="AlphaFoldDB" id="A0ABD5PEY0"/>
<gene>
    <name evidence="2" type="ORF">ACFO0N_15155</name>
</gene>
<protein>
    <submittedName>
        <fullName evidence="2">Uncharacterized protein</fullName>
    </submittedName>
</protein>
<name>A0ABD5PEY0_9EURY</name>
<keyword evidence="3" id="KW-1185">Reference proteome</keyword>
<reference evidence="2 3" key="1">
    <citation type="journal article" date="2019" name="Int. J. Syst. Evol. Microbiol.">
        <title>The Global Catalogue of Microorganisms (GCM) 10K type strain sequencing project: providing services to taxonomists for standard genome sequencing and annotation.</title>
        <authorList>
            <consortium name="The Broad Institute Genomics Platform"/>
            <consortium name="The Broad Institute Genome Sequencing Center for Infectious Disease"/>
            <person name="Wu L."/>
            <person name="Ma J."/>
        </authorList>
    </citation>
    <scope>NUCLEOTIDE SEQUENCE [LARGE SCALE GENOMIC DNA]</scope>
    <source>
        <strain evidence="2 3">CGMCC 1.12553</strain>
    </source>
</reference>
<dbReference type="EMBL" id="JBHSDS010000008">
    <property type="protein sequence ID" value="MFC4359283.1"/>
    <property type="molecule type" value="Genomic_DNA"/>
</dbReference>
<comment type="caution">
    <text evidence="2">The sequence shown here is derived from an EMBL/GenBank/DDBJ whole genome shotgun (WGS) entry which is preliminary data.</text>
</comment>
<feature type="region of interest" description="Disordered" evidence="1">
    <location>
        <begin position="1"/>
        <end position="22"/>
    </location>
</feature>
<evidence type="ECO:0000256" key="1">
    <source>
        <dbReference type="SAM" id="MobiDB-lite"/>
    </source>
</evidence>
<proteinExistence type="predicted"/>
<sequence>MSSGSKEPEGLLLSSTTREGSKLPIPEKCREHLCVGYPDDPTSLWGYLPDLSLALLTKTWPPRIEQDAVLIGTYEVSDGRIFIADEIAENTQLSQESGQTVYFFIDGDIEGEQMAFVMSEVQAWRLLPVDNLPEDPDIDQEEFEETVIRDQPGFLSGL</sequence>
<dbReference type="RefSeq" id="WP_267622823.1">
    <property type="nucleotide sequence ID" value="NZ_JAODIW010000006.1"/>
</dbReference>
<evidence type="ECO:0000313" key="3">
    <source>
        <dbReference type="Proteomes" id="UP001595921"/>
    </source>
</evidence>